<evidence type="ECO:0000313" key="3">
    <source>
        <dbReference type="EMBL" id="RDB17465.1"/>
    </source>
</evidence>
<keyword evidence="1" id="KW-0812">Transmembrane</keyword>
<proteinExistence type="predicted"/>
<reference evidence="3" key="1">
    <citation type="submission" date="2018-04" db="EMBL/GenBank/DDBJ databases">
        <title>Whole genome sequencing of Hypsizygus marmoreus.</title>
        <authorList>
            <person name="Choi I.-G."/>
            <person name="Min B."/>
            <person name="Kim J.-G."/>
            <person name="Kim S."/>
            <person name="Oh Y.-L."/>
            <person name="Kong W.-S."/>
            <person name="Park H."/>
            <person name="Jeong J."/>
            <person name="Song E.-S."/>
        </authorList>
    </citation>
    <scope>NUCLEOTIDE SEQUENCE [LARGE SCALE GENOMIC DNA]</scope>
    <source>
        <strain evidence="3">51987-8</strain>
    </source>
</reference>
<feature type="transmembrane region" description="Helical" evidence="1">
    <location>
        <begin position="158"/>
        <end position="179"/>
    </location>
</feature>
<dbReference type="PANTHER" id="PTHR40465:SF1">
    <property type="entry name" value="DUF6534 DOMAIN-CONTAINING PROTEIN"/>
    <property type="match status" value="1"/>
</dbReference>
<dbReference type="OrthoDB" id="3265526at2759"/>
<comment type="caution">
    <text evidence="3">The sequence shown here is derived from an EMBL/GenBank/DDBJ whole genome shotgun (WGS) entry which is preliminary data.</text>
</comment>
<keyword evidence="1" id="KW-0472">Membrane</keyword>
<dbReference type="Proteomes" id="UP000076154">
    <property type="component" value="Unassembled WGS sequence"/>
</dbReference>
<feature type="transmembrane region" description="Helical" evidence="1">
    <location>
        <begin position="43"/>
        <end position="61"/>
    </location>
</feature>
<dbReference type="STRING" id="39966.A0A369JAK0"/>
<protein>
    <recommendedName>
        <fullName evidence="2">DUF6534 domain-containing protein</fullName>
    </recommendedName>
</protein>
<feature type="transmembrane region" description="Helical" evidence="1">
    <location>
        <begin position="6"/>
        <end position="31"/>
    </location>
</feature>
<dbReference type="AlphaFoldDB" id="A0A369JAK0"/>
<dbReference type="PANTHER" id="PTHR40465">
    <property type="entry name" value="CHROMOSOME 1, WHOLE GENOME SHOTGUN SEQUENCE"/>
    <property type="match status" value="1"/>
</dbReference>
<keyword evidence="4" id="KW-1185">Reference proteome</keyword>
<keyword evidence="1" id="KW-1133">Transmembrane helix</keyword>
<organism evidence="3 4">
    <name type="scientific">Hypsizygus marmoreus</name>
    <name type="common">White beech mushroom</name>
    <name type="synonym">Agaricus marmoreus</name>
    <dbReference type="NCBI Taxonomy" id="39966"/>
    <lineage>
        <taxon>Eukaryota</taxon>
        <taxon>Fungi</taxon>
        <taxon>Dikarya</taxon>
        <taxon>Basidiomycota</taxon>
        <taxon>Agaricomycotina</taxon>
        <taxon>Agaricomycetes</taxon>
        <taxon>Agaricomycetidae</taxon>
        <taxon>Agaricales</taxon>
        <taxon>Tricholomatineae</taxon>
        <taxon>Lyophyllaceae</taxon>
        <taxon>Hypsizygus</taxon>
    </lineage>
</organism>
<feature type="transmembrane region" description="Helical" evidence="1">
    <location>
        <begin position="191"/>
        <end position="220"/>
    </location>
</feature>
<evidence type="ECO:0000256" key="1">
    <source>
        <dbReference type="SAM" id="Phobius"/>
    </source>
</evidence>
<evidence type="ECO:0000313" key="4">
    <source>
        <dbReference type="Proteomes" id="UP000076154"/>
    </source>
</evidence>
<evidence type="ECO:0000259" key="2">
    <source>
        <dbReference type="Pfam" id="PF20152"/>
    </source>
</evidence>
<name>A0A369JAK0_HYPMA</name>
<dbReference type="InParanoid" id="A0A369JAK0"/>
<feature type="transmembrane region" description="Helical" evidence="1">
    <location>
        <begin position="116"/>
        <end position="138"/>
    </location>
</feature>
<feature type="transmembrane region" description="Helical" evidence="1">
    <location>
        <begin position="81"/>
        <end position="104"/>
    </location>
</feature>
<feature type="domain" description="DUF6534" evidence="2">
    <location>
        <begin position="163"/>
        <end position="250"/>
    </location>
</feature>
<gene>
    <name evidence="3" type="ORF">Hypma_001628</name>
</gene>
<dbReference type="EMBL" id="LUEZ02000112">
    <property type="protein sequence ID" value="RDB17465.1"/>
    <property type="molecule type" value="Genomic_DNA"/>
</dbReference>
<dbReference type="InterPro" id="IPR045339">
    <property type="entry name" value="DUF6534"/>
</dbReference>
<dbReference type="Pfam" id="PF20152">
    <property type="entry name" value="DUF6534"/>
    <property type="match status" value="1"/>
</dbReference>
<accession>A0A369JAK0</accession>
<sequence>MAGVELLYGPWLIGVFLNMILYGMLVVQMFTYYQAYRKRDSPWIKFLVLYLFVVETINTGLNMVMMYEPLILENGSEDATTFFPILFTSEPITIVAVSTPIQFFIAWRIGKISQSWWVPAVICLLALSSLAGGIWTAIAVQTIRRFARKPELHTPALVWFVTAAAADVLITVSLVRSLYIRRTGHSPTDAVITRIITMTIQTGMLTAVAALGDVIFFLVLPHTTINFIWDLALTKLYANSLMSTLNARASWNNQLTAHRTNALFEDSPVQPEAHRYFPDVTSSGRGRSNVYELDTSIEFRNASRADEFSPTKSPVKSDPITF</sequence>